<evidence type="ECO:0000313" key="4">
    <source>
        <dbReference type="Proteomes" id="UP000824123"/>
    </source>
</evidence>
<dbReference type="InterPro" id="IPR050273">
    <property type="entry name" value="GppA/Ppx_hydrolase"/>
</dbReference>
<dbReference type="PANTHER" id="PTHR30005:SF0">
    <property type="entry name" value="RETROGRADE REGULATION PROTEIN 2"/>
    <property type="match status" value="1"/>
</dbReference>
<dbReference type="Gene3D" id="3.30.420.150">
    <property type="entry name" value="Exopolyphosphatase. Domain 2"/>
    <property type="match status" value="1"/>
</dbReference>
<sequence>MLRAAIDIGSNSVRLLVARVDGGEFKPLVKHIETTRLHEGLGEGNVLSADSMARTAGAIERFAAEAKANGVGAEDIFAFATSAVRDAANGREFMDMVARECGVTIRLLSGEQEAGYAYYAAARPGECGVLDIGGASTEMICGCDGRIRAAYSAQMGAVRLRRMLGGPEVRPLPEDMIARALTVLRPGIEQIAPVPAQFVGVAGTITTLYALKIGLKEYDPDVIQGGWLARAEVEEWFYRLCGMSVAERLTLPGMPARRADIIDYGAAVLVAFMRLSGLEGIYVSDRDNLYSAVMLCGGDA</sequence>
<dbReference type="Proteomes" id="UP000824123">
    <property type="component" value="Unassembled WGS sequence"/>
</dbReference>
<dbReference type="InterPro" id="IPR003695">
    <property type="entry name" value="Ppx_GppA_N"/>
</dbReference>
<evidence type="ECO:0000256" key="1">
    <source>
        <dbReference type="ARBA" id="ARBA00007125"/>
    </source>
</evidence>
<dbReference type="InterPro" id="IPR043129">
    <property type="entry name" value="ATPase_NBD"/>
</dbReference>
<proteinExistence type="inferred from homology"/>
<reference evidence="3" key="1">
    <citation type="submission" date="2020-10" db="EMBL/GenBank/DDBJ databases">
        <authorList>
            <person name="Gilroy R."/>
        </authorList>
    </citation>
    <scope>NUCLEOTIDE SEQUENCE</scope>
    <source>
        <strain evidence="3">ChiSxjej2B14-8506</strain>
    </source>
</reference>
<reference evidence="3" key="2">
    <citation type="journal article" date="2021" name="PeerJ">
        <title>Extensive microbial diversity within the chicken gut microbiome revealed by metagenomics and culture.</title>
        <authorList>
            <person name="Gilroy R."/>
            <person name="Ravi A."/>
            <person name="Getino M."/>
            <person name="Pursley I."/>
            <person name="Horton D.L."/>
            <person name="Alikhan N.F."/>
            <person name="Baker D."/>
            <person name="Gharbi K."/>
            <person name="Hall N."/>
            <person name="Watson M."/>
            <person name="Adriaenssens E.M."/>
            <person name="Foster-Nyarko E."/>
            <person name="Jarju S."/>
            <person name="Secka A."/>
            <person name="Antonio M."/>
            <person name="Oren A."/>
            <person name="Chaudhuri R.R."/>
            <person name="La Ragione R."/>
            <person name="Hildebrand F."/>
            <person name="Pallen M.J."/>
        </authorList>
    </citation>
    <scope>NUCLEOTIDE SEQUENCE</scope>
    <source>
        <strain evidence="3">ChiSxjej2B14-8506</strain>
    </source>
</reference>
<evidence type="ECO:0000313" key="3">
    <source>
        <dbReference type="EMBL" id="HIU46963.1"/>
    </source>
</evidence>
<dbReference type="GO" id="GO:0016462">
    <property type="term" value="F:pyrophosphatase activity"/>
    <property type="evidence" value="ECO:0007669"/>
    <property type="project" value="TreeGrafter"/>
</dbReference>
<organism evidence="3 4">
    <name type="scientific">Candidatus Fimadaptatus faecigallinarum</name>
    <dbReference type="NCBI Taxonomy" id="2840814"/>
    <lineage>
        <taxon>Bacteria</taxon>
        <taxon>Bacillati</taxon>
        <taxon>Bacillota</taxon>
        <taxon>Clostridia</taxon>
        <taxon>Eubacteriales</taxon>
        <taxon>Candidatus Fimadaptatus</taxon>
    </lineage>
</organism>
<dbReference type="EMBL" id="DVNK01000041">
    <property type="protein sequence ID" value="HIU46963.1"/>
    <property type="molecule type" value="Genomic_DNA"/>
</dbReference>
<evidence type="ECO:0000259" key="2">
    <source>
        <dbReference type="Pfam" id="PF02541"/>
    </source>
</evidence>
<dbReference type="CDD" id="cd24054">
    <property type="entry name" value="ASKHA_NBD_AaPPX-GppA_MtPPX2-like"/>
    <property type="match status" value="1"/>
</dbReference>
<dbReference type="PANTHER" id="PTHR30005">
    <property type="entry name" value="EXOPOLYPHOSPHATASE"/>
    <property type="match status" value="1"/>
</dbReference>
<name>A0A9D1LS06_9FIRM</name>
<gene>
    <name evidence="3" type="ORF">IAC59_06860</name>
</gene>
<feature type="domain" description="Ppx/GppA phosphatase N-terminal" evidence="2">
    <location>
        <begin position="16"/>
        <end position="275"/>
    </location>
</feature>
<dbReference type="Pfam" id="PF02541">
    <property type="entry name" value="Ppx-GppA"/>
    <property type="match status" value="1"/>
</dbReference>
<dbReference type="AlphaFoldDB" id="A0A9D1LS06"/>
<accession>A0A9D1LS06</accession>
<dbReference type="Gene3D" id="3.30.420.40">
    <property type="match status" value="1"/>
</dbReference>
<protein>
    <submittedName>
        <fullName evidence="3">Ppx/GppA family phosphatase</fullName>
    </submittedName>
</protein>
<dbReference type="SUPFAM" id="SSF53067">
    <property type="entry name" value="Actin-like ATPase domain"/>
    <property type="match status" value="2"/>
</dbReference>
<comment type="similarity">
    <text evidence="1">Belongs to the GppA/Ppx family.</text>
</comment>
<comment type="caution">
    <text evidence="3">The sequence shown here is derived from an EMBL/GenBank/DDBJ whole genome shotgun (WGS) entry which is preliminary data.</text>
</comment>